<comment type="caution">
    <text evidence="1">The sequence shown here is derived from an EMBL/GenBank/DDBJ whole genome shotgun (WGS) entry which is preliminary data.</text>
</comment>
<protein>
    <submittedName>
        <fullName evidence="1">Pyocin knob domain-containing protein</fullName>
    </submittedName>
</protein>
<gene>
    <name evidence="1" type="ORF">N5D93_30825</name>
</gene>
<organism evidence="1 2">
    <name type="scientific">Achromobacter spanius</name>
    <dbReference type="NCBI Taxonomy" id="217203"/>
    <lineage>
        <taxon>Bacteria</taxon>
        <taxon>Pseudomonadati</taxon>
        <taxon>Pseudomonadota</taxon>
        <taxon>Betaproteobacteria</taxon>
        <taxon>Burkholderiales</taxon>
        <taxon>Alcaligenaceae</taxon>
        <taxon>Achromobacter</taxon>
    </lineage>
</organism>
<sequence length="855" mass="86868">MVDIQTINVGGSPNDGQGDNHRSAFQKVNLNLSALNAAIQGVLDTKGQANGYASLGADGRLPAAQAPIMYAAVLPTSAHDLNDFIAPGTYHQNTNVGAATGTHYPTPYAGLLLVRASATNFLYQFYTRFRSGPGGSQATYWRTFYANVWSDWQEVAKKAELDALSTAVTAVQAVANAAIPIVQKGAASGVASLDSSGHLPAEQAPIMYAAVLPTATHTLNDYVTPGVWYQASIAGATAGGASYPTAQVGFLEVVATGTPVLQVFTTRNATPAIQQRFWRVRVTSTTWSNWKEVVDTTTTLSYVGRLGTAQDLNAYTTRGIWFASAASIATGGSNYPVGTAGFLMVLSESQAGGAAQTSGVSQRYESVNGKVYTRYVSGGVWSQWVTLLDSSVIGVADGVAVLDANVRLPNVHFPLSVSNPAGTDANNLTAPGLYYNNSDAQATAALNWPEQLAGSLFVEAAEVVAGSANQQITQTYTTRNGSGGVMRTYKRVRFGGGAGVWGLWQELARRADAMSHVYLTSATDANTLTADNTWWTAAISSVVSGGANFPPAPVASSFIFTTQAISATYMVQTCMMTPGSNRRPIEYRRIGNGSTTWSGWRIIAPVQLVTDLPIADCGDVYVDGLGWHRWNGTAYALVAPVRAVFQRGPGSGSWTSTVPEFFIDAVAGGGGGGGGSGYVGETNRLNGGGGGAGQSLLGELISAPIGTLVSWTVGAGGGGGAGGTVNNAGIIGGNGTATVITINTSPVQTITLDFGRGGSAGASGGPALGGQGYPNGCAGFAGAVPNQGTWAQTGAGASSPFGGGGAGVANLGGPAGGGAGGGYGSGGGGGASPTVSGNIGGVGGAGRGGFLKIYW</sequence>
<proteinExistence type="predicted"/>
<dbReference type="Proteomes" id="UP001161094">
    <property type="component" value="Unassembled WGS sequence"/>
</dbReference>
<dbReference type="RefSeq" id="WP_279997625.1">
    <property type="nucleotide sequence ID" value="NZ_JAOCDZ010000038.1"/>
</dbReference>
<accession>A0AA42LVF9</accession>
<name>A0AA42LVF9_9BURK</name>
<dbReference type="AlphaFoldDB" id="A0AA42LVF9"/>
<evidence type="ECO:0000313" key="1">
    <source>
        <dbReference type="EMBL" id="MDH0740226.1"/>
    </source>
</evidence>
<evidence type="ECO:0000313" key="2">
    <source>
        <dbReference type="Proteomes" id="UP001161094"/>
    </source>
</evidence>
<reference evidence="1" key="1">
    <citation type="submission" date="2022-09" db="EMBL/GenBank/DDBJ databases">
        <title>Intensive care unit water sources are persistently colonized with multi-drug resistant bacteria and are the site of extensive horizontal gene transfer of antibiotic resistance genes.</title>
        <authorList>
            <person name="Diorio-Toth L."/>
        </authorList>
    </citation>
    <scope>NUCLEOTIDE SEQUENCE</scope>
    <source>
        <strain evidence="1">GD03843</strain>
    </source>
</reference>
<dbReference type="CDD" id="cd19958">
    <property type="entry name" value="pyocin_knob"/>
    <property type="match status" value="4"/>
</dbReference>
<dbReference type="EMBL" id="JAOCDZ010000038">
    <property type="protein sequence ID" value="MDH0740226.1"/>
    <property type="molecule type" value="Genomic_DNA"/>
</dbReference>